<protein>
    <submittedName>
        <fullName evidence="3">PEP-CTERM sorting domain-containing protein</fullName>
    </submittedName>
</protein>
<feature type="region of interest" description="Disordered" evidence="1">
    <location>
        <begin position="1"/>
        <end position="29"/>
    </location>
</feature>
<gene>
    <name evidence="3" type="ORF">FSC37_18570</name>
</gene>
<dbReference type="NCBIfam" id="TIGR02595">
    <property type="entry name" value="PEP_CTERM"/>
    <property type="match status" value="1"/>
</dbReference>
<keyword evidence="2" id="KW-0472">Membrane</keyword>
<feature type="transmembrane region" description="Helical" evidence="2">
    <location>
        <begin position="246"/>
        <end position="263"/>
    </location>
</feature>
<keyword evidence="2" id="KW-0812">Transmembrane</keyword>
<reference evidence="3 4" key="1">
    <citation type="submission" date="2019-08" db="EMBL/GenBank/DDBJ databases">
        <authorList>
            <person name="Khan S.A."/>
            <person name="Jeon C.O."/>
            <person name="Jeong S.E."/>
        </authorList>
    </citation>
    <scope>NUCLEOTIDE SEQUENCE [LARGE SCALE GENOMIC DNA]</scope>
    <source>
        <strain evidence="4">IMCC1728</strain>
    </source>
</reference>
<dbReference type="InterPro" id="IPR013424">
    <property type="entry name" value="Ice-binding_C"/>
</dbReference>
<evidence type="ECO:0000313" key="4">
    <source>
        <dbReference type="Proteomes" id="UP000321832"/>
    </source>
</evidence>
<organism evidence="3 4">
    <name type="scientific">Piscinibacter aquaticus</name>
    <dbReference type="NCBI Taxonomy" id="392597"/>
    <lineage>
        <taxon>Bacteria</taxon>
        <taxon>Pseudomonadati</taxon>
        <taxon>Pseudomonadota</taxon>
        <taxon>Betaproteobacteria</taxon>
        <taxon>Burkholderiales</taxon>
        <taxon>Sphaerotilaceae</taxon>
        <taxon>Piscinibacter</taxon>
    </lineage>
</organism>
<keyword evidence="2" id="KW-1133">Transmembrane helix</keyword>
<accession>A0A5C6U2B8</accession>
<dbReference type="AlphaFoldDB" id="A0A5C6U2B8"/>
<evidence type="ECO:0000256" key="2">
    <source>
        <dbReference type="SAM" id="Phobius"/>
    </source>
</evidence>
<feature type="transmembrane region" description="Helical" evidence="2">
    <location>
        <begin position="92"/>
        <end position="115"/>
    </location>
</feature>
<keyword evidence="4" id="KW-1185">Reference proteome</keyword>
<evidence type="ECO:0000313" key="3">
    <source>
        <dbReference type="EMBL" id="TXC67034.1"/>
    </source>
</evidence>
<dbReference type="EMBL" id="VOPW01000001">
    <property type="protein sequence ID" value="TXC67034.1"/>
    <property type="molecule type" value="Genomic_DNA"/>
</dbReference>
<comment type="caution">
    <text evidence="3">The sequence shown here is derived from an EMBL/GenBank/DDBJ whole genome shotgun (WGS) entry which is preliminary data.</text>
</comment>
<proteinExistence type="predicted"/>
<evidence type="ECO:0000256" key="1">
    <source>
        <dbReference type="SAM" id="MobiDB-lite"/>
    </source>
</evidence>
<dbReference type="NCBIfam" id="NF038126">
    <property type="entry name" value="PEP_CTERM_FxDxF"/>
    <property type="match status" value="1"/>
</dbReference>
<sequence length="269" mass="27649">MSAWGRRRAASRPSASPTGPAPMTASRAGSSDCFVSVCPIWRVIFSPIAPAPRGRGVVHGQATLEHRPAFRAACHRPLCPPKGREDMKLKSVVAVAALVASAPSMAAVCTGGYGLGTLGPPGASWFGESFSSRGSYLDCYSFSLSGTADSFGGTIELDPMLNRLDIDLTSIQLYSGALMGNTGNGTLLATDNTPGLFSFGALAAGTYTLAVASKVTADWGLWNAPVGYVGLLVTDRASVASPAPEPGAMALMLAGLVGVGAAARRRRKD</sequence>
<feature type="compositionally biased region" description="Basic residues" evidence="1">
    <location>
        <begin position="1"/>
        <end position="10"/>
    </location>
</feature>
<dbReference type="Proteomes" id="UP000321832">
    <property type="component" value="Unassembled WGS sequence"/>
</dbReference>
<feature type="compositionally biased region" description="Low complexity" evidence="1">
    <location>
        <begin position="11"/>
        <end position="22"/>
    </location>
</feature>
<name>A0A5C6U2B8_9BURK</name>